<comment type="subcellular location">
    <subcellularLocation>
        <location evidence="1">Endoplasmic reticulum membrane</location>
        <topology evidence="1">Multi-pass membrane protein</topology>
    </subcellularLocation>
</comment>
<sequence length="614" mass="67535">MSTFYAQGSSDDFLRDRGFDKKWTTIEEPKETWQDVTKGPKKKLSQAEKAEKARKASEKVLKQADAIRYDVNGGELLKMLEKRDKKSERSQTGVPDNKTATATSSKSAKQRSTQLSSQKNSSTCDEPKVVKSVPLKVQKVKSELDNIVACHPDKPDIQLLKLAEMFEEAFGQCKLDFSWNQKLAISQPPSAWEEEPASFVTVGVTELVSRWILEFDAPSLTQFFTFLVETAMPGGGLNGKGGDKPYVGLKALLQVVLQNCSGDGSTVSYHENGLRLGRFVLQAEGRVAAQAVPSLLWMCCQLSKNNVVAALNCWFVHLLPVVEFERCNGGKLAKQTAELLKYLLARLRAAPADASAVVDADMLLRIVKLIHPEASQESSKNKEALAVLRSELSGILQFAMVGRSQSVRSSVVALFLPLLSSDGQGDLQQTSRELLMVFLRHDAEGVTMRELVKHHQGHLNATLLLLRDILRDTVKMPERILLDSMREIEAACASEAALIGVQVSKEDAAEFAKKGKLKKKLEKLAVVTDLSSAAAAIRTKIFRRKLGTFCLSSVVALLLLSLVVAGVTLSDSQCTRMVREQSEAWGSGKQLDYQVMETTLRGCVGRTFQFIIGG</sequence>
<dbReference type="EMBL" id="HBEO01013515">
    <property type="protein sequence ID" value="CAD8481783.1"/>
    <property type="molecule type" value="Transcribed_RNA"/>
</dbReference>
<keyword evidence="4 12" id="KW-0812">Transmembrane</keyword>
<evidence type="ECO:0000256" key="10">
    <source>
        <dbReference type="ARBA" id="ARBA00024938"/>
    </source>
</evidence>
<evidence type="ECO:0000256" key="2">
    <source>
        <dbReference type="ARBA" id="ARBA00007984"/>
    </source>
</evidence>
<feature type="compositionally biased region" description="Polar residues" evidence="11">
    <location>
        <begin position="110"/>
        <end position="124"/>
    </location>
</feature>
<evidence type="ECO:0000256" key="9">
    <source>
        <dbReference type="ARBA" id="ARBA00023180"/>
    </source>
</evidence>
<keyword evidence="8 12" id="KW-0472">Membrane</keyword>
<evidence type="ECO:0000256" key="3">
    <source>
        <dbReference type="ARBA" id="ARBA00011720"/>
    </source>
</evidence>
<name>A0A7S0HE82_9CRYP</name>
<dbReference type="GO" id="GO:0005794">
    <property type="term" value="C:Golgi apparatus"/>
    <property type="evidence" value="ECO:0007669"/>
    <property type="project" value="TreeGrafter"/>
</dbReference>
<feature type="region of interest" description="Disordered" evidence="11">
    <location>
        <begin position="81"/>
        <end position="127"/>
    </location>
</feature>
<keyword evidence="5" id="KW-0053">Apoptosis</keyword>
<reference evidence="13" key="1">
    <citation type="submission" date="2021-01" db="EMBL/GenBank/DDBJ databases">
        <authorList>
            <person name="Corre E."/>
            <person name="Pelletier E."/>
            <person name="Niang G."/>
            <person name="Scheremetjew M."/>
            <person name="Finn R."/>
            <person name="Kale V."/>
            <person name="Holt S."/>
            <person name="Cochrane G."/>
            <person name="Meng A."/>
            <person name="Brown T."/>
            <person name="Cohen L."/>
        </authorList>
    </citation>
    <scope>NUCLEOTIDE SEQUENCE</scope>
    <source>
        <strain evidence="13">CCMP325</strain>
    </source>
</reference>
<keyword evidence="7 12" id="KW-1133">Transmembrane helix</keyword>
<protein>
    <submittedName>
        <fullName evidence="13">Uncharacterized protein</fullName>
    </submittedName>
</protein>
<feature type="compositionally biased region" description="Basic and acidic residues" evidence="11">
    <location>
        <begin position="45"/>
        <end position="59"/>
    </location>
</feature>
<evidence type="ECO:0000256" key="5">
    <source>
        <dbReference type="ARBA" id="ARBA00022703"/>
    </source>
</evidence>
<evidence type="ECO:0000256" key="7">
    <source>
        <dbReference type="ARBA" id="ARBA00022989"/>
    </source>
</evidence>
<comment type="similarity">
    <text evidence="2">Belongs to the TMEM214 family.</text>
</comment>
<comment type="function">
    <text evidence="10">Critical mediator, in cooperation with CASP4, of endoplasmic reticulum-stress induced apoptosis. Required or the activation of CASP4 following endoplasmic reticulum stress.</text>
</comment>
<dbReference type="PANTHER" id="PTHR13448:SF0">
    <property type="entry name" value="TRANSMEMBRANE PROTEIN 214"/>
    <property type="match status" value="1"/>
</dbReference>
<evidence type="ECO:0000256" key="6">
    <source>
        <dbReference type="ARBA" id="ARBA00022824"/>
    </source>
</evidence>
<feature type="transmembrane region" description="Helical" evidence="12">
    <location>
        <begin position="546"/>
        <end position="569"/>
    </location>
</feature>
<evidence type="ECO:0000256" key="11">
    <source>
        <dbReference type="SAM" id="MobiDB-lite"/>
    </source>
</evidence>
<evidence type="ECO:0000256" key="12">
    <source>
        <dbReference type="SAM" id="Phobius"/>
    </source>
</evidence>
<proteinExistence type="inferred from homology"/>
<accession>A0A7S0HE82</accession>
<evidence type="ECO:0000256" key="4">
    <source>
        <dbReference type="ARBA" id="ARBA00022692"/>
    </source>
</evidence>
<keyword evidence="9" id="KW-0325">Glycoprotein</keyword>
<dbReference type="AlphaFoldDB" id="A0A7S0HE82"/>
<feature type="compositionally biased region" description="Low complexity" evidence="11">
    <location>
        <begin position="98"/>
        <end position="107"/>
    </location>
</feature>
<evidence type="ECO:0000256" key="1">
    <source>
        <dbReference type="ARBA" id="ARBA00004477"/>
    </source>
</evidence>
<feature type="region of interest" description="Disordered" evidence="11">
    <location>
        <begin position="31"/>
        <end position="59"/>
    </location>
</feature>
<comment type="subunit">
    <text evidence="3">Constitutively interacts with CASP4; required for the localization of procaspase 4 to the ER.</text>
</comment>
<gene>
    <name evidence="13" type="ORF">HPHI1048_LOCUS9179</name>
</gene>
<evidence type="ECO:0000256" key="8">
    <source>
        <dbReference type="ARBA" id="ARBA00023136"/>
    </source>
</evidence>
<evidence type="ECO:0000313" key="13">
    <source>
        <dbReference type="EMBL" id="CAD8481783.1"/>
    </source>
</evidence>
<keyword evidence="6" id="KW-0256">Endoplasmic reticulum</keyword>
<dbReference type="PANTHER" id="PTHR13448">
    <property type="entry name" value="TRANSMEMBRANE PROTEIN 214"/>
    <property type="match status" value="1"/>
</dbReference>
<dbReference type="GO" id="GO:0005789">
    <property type="term" value="C:endoplasmic reticulum membrane"/>
    <property type="evidence" value="ECO:0007669"/>
    <property type="project" value="UniProtKB-SubCell"/>
</dbReference>
<dbReference type="InterPro" id="IPR019308">
    <property type="entry name" value="TMEM214"/>
</dbReference>
<organism evidence="13">
    <name type="scientific">Hanusia phi</name>
    <dbReference type="NCBI Taxonomy" id="3032"/>
    <lineage>
        <taxon>Eukaryota</taxon>
        <taxon>Cryptophyceae</taxon>
        <taxon>Pyrenomonadales</taxon>
        <taxon>Geminigeraceae</taxon>
        <taxon>Hanusia</taxon>
    </lineage>
</organism>